<comment type="similarity">
    <text evidence="1">Belongs to the asaB hydroxylase/desaturase family.</text>
</comment>
<accession>A0A9P8N452</accession>
<evidence type="ECO:0000256" key="1">
    <source>
        <dbReference type="ARBA" id="ARBA00023604"/>
    </source>
</evidence>
<evidence type="ECO:0000313" key="3">
    <source>
        <dbReference type="Proteomes" id="UP000824596"/>
    </source>
</evidence>
<protein>
    <submittedName>
        <fullName evidence="2">Uncharacterized protein</fullName>
    </submittedName>
</protein>
<sequence>MEAGQEEATESPRKANTRGLALPLFTDLSTKWELDDLGPLMYNASIFYMKPSPHYDNEKPYFFNIPIDDAWLPKVKQTNVSYTRKTVAIADVRGHQELFSLDKHGFQLETLHTSLSYHAFASTDAVVTRYYEEVKEFLKQCTGAVDVLPFDFQVRRKDPTLPVGSRGSPGNAQPFAAIHGDQTSSAAFRRLKHFHPEFANKYADARFQIVNVWKPLRGPVCDSPLAVCDYRTVNDDDRLHPMFHSPTDGWKITRPEERAWK</sequence>
<dbReference type="PANTHER" id="PTHR34598:SF3">
    <property type="entry name" value="OXIDOREDUCTASE AN1597"/>
    <property type="match status" value="1"/>
</dbReference>
<evidence type="ECO:0000313" key="2">
    <source>
        <dbReference type="EMBL" id="KAH0966505.1"/>
    </source>
</evidence>
<dbReference type="PANTHER" id="PTHR34598">
    <property type="entry name" value="BLL6449 PROTEIN"/>
    <property type="match status" value="1"/>
</dbReference>
<dbReference type="AlphaFoldDB" id="A0A9P8N452"/>
<dbReference type="RefSeq" id="XP_044724018.1">
    <property type="nucleotide sequence ID" value="XM_044860385.1"/>
</dbReference>
<proteinExistence type="inferred from homology"/>
<reference evidence="2" key="1">
    <citation type="submission" date="2021-09" db="EMBL/GenBank/DDBJ databases">
        <title>A high-quality genome of the endoparasitic fungus Hirsutella rhossiliensis with a comparison of Hirsutella genomes reveals transposable elements contributing to genome size variation.</title>
        <authorList>
            <person name="Lin R."/>
            <person name="Jiao Y."/>
            <person name="Sun X."/>
            <person name="Ling J."/>
            <person name="Xie B."/>
            <person name="Cheng X."/>
        </authorList>
    </citation>
    <scope>NUCLEOTIDE SEQUENCE</scope>
    <source>
        <strain evidence="2">HR02</strain>
    </source>
</reference>
<dbReference type="NCBIfam" id="NF041278">
    <property type="entry name" value="CmcJ_NvfI_EfuI"/>
    <property type="match status" value="1"/>
</dbReference>
<gene>
    <name evidence="2" type="ORF">HRG_01914</name>
</gene>
<dbReference type="GeneID" id="68351043"/>
<name>A0A9P8N452_9HYPO</name>
<dbReference type="InterPro" id="IPR044053">
    <property type="entry name" value="AsaB-like"/>
</dbReference>
<keyword evidence="3" id="KW-1185">Reference proteome</keyword>
<dbReference type="GO" id="GO:0016491">
    <property type="term" value="F:oxidoreductase activity"/>
    <property type="evidence" value="ECO:0007669"/>
    <property type="project" value="InterPro"/>
</dbReference>
<dbReference type="Proteomes" id="UP000824596">
    <property type="component" value="Unassembled WGS sequence"/>
</dbReference>
<dbReference type="OrthoDB" id="4928238at2759"/>
<organism evidence="2 3">
    <name type="scientific">Hirsutella rhossiliensis</name>
    <dbReference type="NCBI Taxonomy" id="111463"/>
    <lineage>
        <taxon>Eukaryota</taxon>
        <taxon>Fungi</taxon>
        <taxon>Dikarya</taxon>
        <taxon>Ascomycota</taxon>
        <taxon>Pezizomycotina</taxon>
        <taxon>Sordariomycetes</taxon>
        <taxon>Hypocreomycetidae</taxon>
        <taxon>Hypocreales</taxon>
        <taxon>Ophiocordycipitaceae</taxon>
        <taxon>Hirsutella</taxon>
    </lineage>
</organism>
<comment type="caution">
    <text evidence="2">The sequence shown here is derived from an EMBL/GenBank/DDBJ whole genome shotgun (WGS) entry which is preliminary data.</text>
</comment>
<dbReference type="EMBL" id="JAIZPD010000002">
    <property type="protein sequence ID" value="KAH0966505.1"/>
    <property type="molecule type" value="Genomic_DNA"/>
</dbReference>